<protein>
    <submittedName>
        <fullName evidence="3">Cysteine-rich secretory protein</fullName>
    </submittedName>
</protein>
<dbReference type="PANTHER" id="PTHR10334">
    <property type="entry name" value="CYSTEINE-RICH SECRETORY PROTEIN-RELATED"/>
    <property type="match status" value="1"/>
</dbReference>
<dbReference type="InterPro" id="IPR035940">
    <property type="entry name" value="CAP_sf"/>
</dbReference>
<dbReference type="GO" id="GO:0005576">
    <property type="term" value="C:extracellular region"/>
    <property type="evidence" value="ECO:0007669"/>
    <property type="project" value="InterPro"/>
</dbReference>
<reference evidence="3" key="1">
    <citation type="submission" date="2016-11" db="EMBL/GenBank/DDBJ databases">
        <title>Venom-gland transcriptomics and venom proteomics of the black-back scorpion (Hadrurus spadix) reveal detectability challenges and an unexplored realm of animal toxin diversity.</title>
        <authorList>
            <person name="Rokyta D.R."/>
            <person name="Ward M.J."/>
        </authorList>
    </citation>
    <scope>NUCLEOTIDE SEQUENCE</scope>
    <source>
        <tissue evidence="3">Venom gland</tissue>
    </source>
</reference>
<organism evidence="3">
    <name type="scientific">Hadrurus spadix</name>
    <dbReference type="NCBI Taxonomy" id="141984"/>
    <lineage>
        <taxon>Eukaryota</taxon>
        <taxon>Metazoa</taxon>
        <taxon>Ecdysozoa</taxon>
        <taxon>Arthropoda</taxon>
        <taxon>Chelicerata</taxon>
        <taxon>Arachnida</taxon>
        <taxon>Scorpiones</taxon>
        <taxon>Iurida</taxon>
        <taxon>Iuroidea</taxon>
        <taxon>Hadrurus</taxon>
    </lineage>
</organism>
<dbReference type="PRINTS" id="PR00837">
    <property type="entry name" value="V5TPXLIKE"/>
</dbReference>
<dbReference type="SUPFAM" id="SSF55797">
    <property type="entry name" value="PR-1-like"/>
    <property type="match status" value="1"/>
</dbReference>
<dbReference type="AlphaFoldDB" id="A0A1W7RAS5"/>
<dbReference type="PROSITE" id="PS01009">
    <property type="entry name" value="CRISP_1"/>
    <property type="match status" value="1"/>
</dbReference>
<proteinExistence type="predicted"/>
<name>A0A1W7RAS5_9SCOR</name>
<feature type="chain" id="PRO_5010854611" evidence="1">
    <location>
        <begin position="20"/>
        <end position="404"/>
    </location>
</feature>
<dbReference type="InterPro" id="IPR014044">
    <property type="entry name" value="CAP_dom"/>
</dbReference>
<sequence length="404" mass="45592">MIVQLLLSFALFSWDVASSQTCPEIYLRFSKDHTYCLRSNCHVIKRGVTEEDKKIILDIHNEFRNKIALGQETSPRQQPPAANMIQMEWDNELAEIAQAHSDQCIFEHDNAPQRQVENFPVGQNLLITMLSKTINWRKIRMWYTSEINYFYPQYRQPFTFATAYGHFSQMVWAKTWKVGCGVSVFYDNVDNMDKVLYTCNYGPAGNMRGDAVYSVGAPCSQCPKNTQCSNEYKGLCKSLTPDGPQKEISISSRDFLLYCNFSVNDSPGCRNVQISGSKPFQTKKLYSGEYKTAILNGGESITIKLGKAQDNRGICPFVYGSFGPNRDGDAKRSAVSIGFSAPRIMFGDPVKIEYGSSEFWTVGILMRFSGEMESTIKLQAYPGASPQYFNVKSFGIGRGKCPKF</sequence>
<dbReference type="CDD" id="cd05380">
    <property type="entry name" value="CAP_euk"/>
    <property type="match status" value="1"/>
</dbReference>
<dbReference type="SMART" id="SM00198">
    <property type="entry name" value="SCP"/>
    <property type="match status" value="1"/>
</dbReference>
<dbReference type="PRINTS" id="PR00838">
    <property type="entry name" value="V5ALLERGEN"/>
</dbReference>
<feature type="domain" description="SCP" evidence="2">
    <location>
        <begin position="51"/>
        <end position="209"/>
    </location>
</feature>
<evidence type="ECO:0000313" key="3">
    <source>
        <dbReference type="EMBL" id="JAV48226.1"/>
    </source>
</evidence>
<keyword evidence="1" id="KW-0732">Signal</keyword>
<feature type="signal peptide" evidence="1">
    <location>
        <begin position="1"/>
        <end position="19"/>
    </location>
</feature>
<accession>A0A1W7RAS5</accession>
<evidence type="ECO:0000256" key="1">
    <source>
        <dbReference type="SAM" id="SignalP"/>
    </source>
</evidence>
<evidence type="ECO:0000259" key="2">
    <source>
        <dbReference type="SMART" id="SM00198"/>
    </source>
</evidence>
<dbReference type="EMBL" id="GFAH01000163">
    <property type="protein sequence ID" value="JAV48226.1"/>
    <property type="molecule type" value="Transcribed_RNA"/>
</dbReference>
<dbReference type="InterPro" id="IPR001283">
    <property type="entry name" value="CRISP-related"/>
</dbReference>
<dbReference type="InterPro" id="IPR018244">
    <property type="entry name" value="Allrgn_V5/Tpx1_CS"/>
</dbReference>
<dbReference type="PROSITE" id="PS01010">
    <property type="entry name" value="CRISP_2"/>
    <property type="match status" value="1"/>
</dbReference>
<dbReference type="Pfam" id="PF00188">
    <property type="entry name" value="CAP"/>
    <property type="match status" value="1"/>
</dbReference>
<dbReference type="InterPro" id="IPR002413">
    <property type="entry name" value="V5_allergen-like"/>
</dbReference>
<dbReference type="Gene3D" id="3.40.33.10">
    <property type="entry name" value="CAP"/>
    <property type="match status" value="1"/>
</dbReference>